<dbReference type="PANTHER" id="PTHR34756">
    <property type="entry name" value="CELL DIVISION CYCLE-ASSOCIATED PROTEIN 3"/>
    <property type="match status" value="1"/>
</dbReference>
<dbReference type="AlphaFoldDB" id="A0A6P8HPA7"/>
<sequence>MGGLESKRWIELMPETPQKENAKENLGHSQIEDPRSPSMHHKRTPIVLQEYKESPQNIALRAEFYDPRSPSVKVSRTPLTFLSKSVVIVDEKDGEDVFESRERSTSDPPTANSKHVSETEVNSPGAPLTRKDKVSLLKSTASPCDFKRKNRLRRRQSLPQKLFTDKSATIPRSPLAQRNHSLPEDGKNRFTLLPKKKGFISEDFNEDKENTHLPIVH</sequence>
<dbReference type="KEGG" id="aten:116291429"/>
<feature type="compositionally biased region" description="Polar residues" evidence="1">
    <location>
        <begin position="106"/>
        <end position="122"/>
    </location>
</feature>
<gene>
    <name evidence="3" type="primary">LOC116291429</name>
</gene>
<feature type="region of interest" description="Disordered" evidence="1">
    <location>
        <begin position="92"/>
        <end position="189"/>
    </location>
</feature>
<dbReference type="GeneID" id="116291429"/>
<proteinExistence type="predicted"/>
<name>A0A6P8HPA7_ACTTE</name>
<dbReference type="RefSeq" id="XP_031554462.1">
    <property type="nucleotide sequence ID" value="XM_031698602.1"/>
</dbReference>
<dbReference type="InParanoid" id="A0A6P8HPA7"/>
<keyword evidence="2" id="KW-1185">Reference proteome</keyword>
<protein>
    <submittedName>
        <fullName evidence="3">Uncharacterized protein LOC116291429</fullName>
    </submittedName>
</protein>
<reference evidence="3" key="1">
    <citation type="submission" date="2025-08" db="UniProtKB">
        <authorList>
            <consortium name="RefSeq"/>
        </authorList>
    </citation>
    <scope>IDENTIFICATION</scope>
    <source>
        <tissue evidence="3">Tentacle</tissue>
    </source>
</reference>
<dbReference type="Proteomes" id="UP000515163">
    <property type="component" value="Unplaced"/>
</dbReference>
<dbReference type="PANTHER" id="PTHR34756:SF1">
    <property type="entry name" value="CELL DIVISION CYCLE-ASSOCIATED PROTEIN 3"/>
    <property type="match status" value="1"/>
</dbReference>
<accession>A0A6P8HPA7</accession>
<feature type="compositionally biased region" description="Basic and acidic residues" evidence="1">
    <location>
        <begin position="1"/>
        <end position="10"/>
    </location>
</feature>
<feature type="region of interest" description="Disordered" evidence="1">
    <location>
        <begin position="1"/>
        <end position="43"/>
    </location>
</feature>
<evidence type="ECO:0000256" key="1">
    <source>
        <dbReference type="SAM" id="MobiDB-lite"/>
    </source>
</evidence>
<feature type="compositionally biased region" description="Basic and acidic residues" evidence="1">
    <location>
        <begin position="17"/>
        <end position="35"/>
    </location>
</feature>
<organism evidence="2 3">
    <name type="scientific">Actinia tenebrosa</name>
    <name type="common">Australian red waratah sea anemone</name>
    <dbReference type="NCBI Taxonomy" id="6105"/>
    <lineage>
        <taxon>Eukaryota</taxon>
        <taxon>Metazoa</taxon>
        <taxon>Cnidaria</taxon>
        <taxon>Anthozoa</taxon>
        <taxon>Hexacorallia</taxon>
        <taxon>Actiniaria</taxon>
        <taxon>Actiniidae</taxon>
        <taxon>Actinia</taxon>
    </lineage>
</organism>
<evidence type="ECO:0000313" key="2">
    <source>
        <dbReference type="Proteomes" id="UP000515163"/>
    </source>
</evidence>
<dbReference type="OrthoDB" id="5958413at2759"/>
<evidence type="ECO:0000313" key="3">
    <source>
        <dbReference type="RefSeq" id="XP_031554462.1"/>
    </source>
</evidence>
<dbReference type="InterPro" id="IPR038832">
    <property type="entry name" value="CDCA3"/>
</dbReference>